<dbReference type="SUPFAM" id="SSF56219">
    <property type="entry name" value="DNase I-like"/>
    <property type="match status" value="1"/>
</dbReference>
<name>R7QGE2_CHOCR</name>
<feature type="active site" description="Proton donor/acceptor" evidence="5">
    <location>
        <position position="243"/>
    </location>
</feature>
<dbReference type="GO" id="GO:0046872">
    <property type="term" value="F:metal ion binding"/>
    <property type="evidence" value="ECO:0007669"/>
    <property type="project" value="UniProtKB-KW"/>
</dbReference>
<evidence type="ECO:0000256" key="3">
    <source>
        <dbReference type="ARBA" id="ARBA00022801"/>
    </source>
</evidence>
<feature type="binding site" evidence="6">
    <location>
        <position position="243"/>
    </location>
    <ligand>
        <name>Mg(2+)</name>
        <dbReference type="ChEBI" id="CHEBI:18420"/>
        <label>1</label>
    </ligand>
</feature>
<dbReference type="NCBIfam" id="TIGR00633">
    <property type="entry name" value="xth"/>
    <property type="match status" value="1"/>
</dbReference>
<keyword evidence="6" id="KW-0464">Manganese</keyword>
<feature type="binding site" evidence="6">
    <location>
        <position position="345"/>
    </location>
    <ligand>
        <name>Mg(2+)</name>
        <dbReference type="ChEBI" id="CHEBI:18420"/>
        <label>1</label>
    </ligand>
</feature>
<dbReference type="GO" id="GO:0003677">
    <property type="term" value="F:DNA binding"/>
    <property type="evidence" value="ECO:0007669"/>
    <property type="project" value="InterPro"/>
</dbReference>
<feature type="binding site" evidence="6">
    <location>
        <position position="346"/>
    </location>
    <ligand>
        <name>Mg(2+)</name>
        <dbReference type="ChEBI" id="CHEBI:18420"/>
        <label>1</label>
    </ligand>
</feature>
<dbReference type="PANTHER" id="PTHR22748:SF6">
    <property type="entry name" value="DNA-(APURINIC OR APYRIMIDINIC SITE) ENDONUCLEASE"/>
    <property type="match status" value="1"/>
</dbReference>
<dbReference type="PANTHER" id="PTHR22748">
    <property type="entry name" value="AP ENDONUCLEASE"/>
    <property type="match status" value="1"/>
</dbReference>
<feature type="binding site" evidence="6">
    <location>
        <position position="122"/>
    </location>
    <ligand>
        <name>Mg(2+)</name>
        <dbReference type="ChEBI" id="CHEBI:18420"/>
        <label>1</label>
    </ligand>
</feature>
<evidence type="ECO:0000256" key="2">
    <source>
        <dbReference type="ARBA" id="ARBA00022723"/>
    </source>
</evidence>
<evidence type="ECO:0000256" key="4">
    <source>
        <dbReference type="ARBA" id="ARBA00022842"/>
    </source>
</evidence>
<dbReference type="Pfam" id="PF03372">
    <property type="entry name" value="Exo_endo_phos"/>
    <property type="match status" value="1"/>
</dbReference>
<dbReference type="GO" id="GO:0006284">
    <property type="term" value="P:base-excision repair"/>
    <property type="evidence" value="ECO:0007669"/>
    <property type="project" value="TreeGrafter"/>
</dbReference>
<feature type="region of interest" description="Disordered" evidence="9">
    <location>
        <begin position="61"/>
        <end position="80"/>
    </location>
</feature>
<organism evidence="11 12">
    <name type="scientific">Chondrus crispus</name>
    <name type="common">Carrageen Irish moss</name>
    <name type="synonym">Polymorpha crispa</name>
    <dbReference type="NCBI Taxonomy" id="2769"/>
    <lineage>
        <taxon>Eukaryota</taxon>
        <taxon>Rhodophyta</taxon>
        <taxon>Florideophyceae</taxon>
        <taxon>Rhodymeniophycidae</taxon>
        <taxon>Gigartinales</taxon>
        <taxon>Gigartinaceae</taxon>
        <taxon>Chondrus</taxon>
    </lineage>
</organism>
<proteinExistence type="inferred from homology"/>
<evidence type="ECO:0000313" key="12">
    <source>
        <dbReference type="Proteomes" id="UP000012073"/>
    </source>
</evidence>
<dbReference type="GO" id="GO:0005634">
    <property type="term" value="C:nucleus"/>
    <property type="evidence" value="ECO:0007669"/>
    <property type="project" value="TreeGrafter"/>
</dbReference>
<feature type="compositionally biased region" description="Basic and acidic residues" evidence="9">
    <location>
        <begin position="30"/>
        <end position="45"/>
    </location>
</feature>
<dbReference type="GeneID" id="17324682"/>
<feature type="region of interest" description="Disordered" evidence="9">
    <location>
        <begin position="1"/>
        <end position="51"/>
    </location>
</feature>
<dbReference type="InterPro" id="IPR020847">
    <property type="entry name" value="AP_endonuclease_F1_BS"/>
</dbReference>
<dbReference type="EC" id="3.1.-.-" evidence="8"/>
<dbReference type="Proteomes" id="UP000012073">
    <property type="component" value="Unassembled WGS sequence"/>
</dbReference>
<dbReference type="PhylomeDB" id="R7QGE2"/>
<dbReference type="InterPro" id="IPR004808">
    <property type="entry name" value="AP_endonuc_1"/>
</dbReference>
<dbReference type="NCBIfam" id="TIGR00195">
    <property type="entry name" value="exoDNase_III"/>
    <property type="match status" value="1"/>
</dbReference>
<dbReference type="PROSITE" id="PS51435">
    <property type="entry name" value="AP_NUCLEASE_F1_4"/>
    <property type="match status" value="1"/>
</dbReference>
<dbReference type="RefSeq" id="XP_005716978.1">
    <property type="nucleotide sequence ID" value="XM_005716921.1"/>
</dbReference>
<evidence type="ECO:0000256" key="9">
    <source>
        <dbReference type="SAM" id="MobiDB-lite"/>
    </source>
</evidence>
<feature type="site" description="Transition state stabilizer" evidence="7">
    <location>
        <position position="245"/>
    </location>
</feature>
<feature type="binding site" evidence="6">
    <location>
        <position position="93"/>
    </location>
    <ligand>
        <name>Mg(2+)</name>
        <dbReference type="ChEBI" id="CHEBI:18420"/>
        <label>1</label>
    </ligand>
</feature>
<evidence type="ECO:0000256" key="5">
    <source>
        <dbReference type="PIRSR" id="PIRSR604808-1"/>
    </source>
</evidence>
<dbReference type="InterPro" id="IPR036691">
    <property type="entry name" value="Endo/exonu/phosph_ase_sf"/>
</dbReference>
<gene>
    <name evidence="11" type="ORF">CHC_T00005119001</name>
</gene>
<evidence type="ECO:0000256" key="7">
    <source>
        <dbReference type="PIRSR" id="PIRSR604808-3"/>
    </source>
</evidence>
<dbReference type="GO" id="GO:0003906">
    <property type="term" value="F:DNA-(apurinic or apyrimidinic site) endonuclease activity"/>
    <property type="evidence" value="ECO:0007669"/>
    <property type="project" value="TreeGrafter"/>
</dbReference>
<feature type="active site" description="Proton acceptor" evidence="5">
    <location>
        <position position="346"/>
    </location>
</feature>
<dbReference type="GO" id="GO:0008311">
    <property type="term" value="F:double-stranded DNA 3'-5' DNA exonuclease activity"/>
    <property type="evidence" value="ECO:0007669"/>
    <property type="project" value="TreeGrafter"/>
</dbReference>
<evidence type="ECO:0000256" key="6">
    <source>
        <dbReference type="PIRSR" id="PIRSR604808-2"/>
    </source>
</evidence>
<reference evidence="12" key="1">
    <citation type="journal article" date="2013" name="Proc. Natl. Acad. Sci. U.S.A.">
        <title>Genome structure and metabolic features in the red seaweed Chondrus crispus shed light on evolution of the Archaeplastida.</title>
        <authorList>
            <person name="Collen J."/>
            <person name="Porcel B."/>
            <person name="Carre W."/>
            <person name="Ball S.G."/>
            <person name="Chaparro C."/>
            <person name="Tonon T."/>
            <person name="Barbeyron T."/>
            <person name="Michel G."/>
            <person name="Noel B."/>
            <person name="Valentin K."/>
            <person name="Elias M."/>
            <person name="Artiguenave F."/>
            <person name="Arun A."/>
            <person name="Aury J.M."/>
            <person name="Barbosa-Neto J.F."/>
            <person name="Bothwell J.H."/>
            <person name="Bouget F.Y."/>
            <person name="Brillet L."/>
            <person name="Cabello-Hurtado F."/>
            <person name="Capella-Gutierrez S."/>
            <person name="Charrier B."/>
            <person name="Cladiere L."/>
            <person name="Cock J.M."/>
            <person name="Coelho S.M."/>
            <person name="Colleoni C."/>
            <person name="Czjzek M."/>
            <person name="Da Silva C."/>
            <person name="Delage L."/>
            <person name="Denoeud F."/>
            <person name="Deschamps P."/>
            <person name="Dittami S.M."/>
            <person name="Gabaldon T."/>
            <person name="Gachon C.M."/>
            <person name="Groisillier A."/>
            <person name="Herve C."/>
            <person name="Jabbari K."/>
            <person name="Katinka M."/>
            <person name="Kloareg B."/>
            <person name="Kowalczyk N."/>
            <person name="Labadie K."/>
            <person name="Leblanc C."/>
            <person name="Lopez P.J."/>
            <person name="McLachlan D.H."/>
            <person name="Meslet-Cladiere L."/>
            <person name="Moustafa A."/>
            <person name="Nehr Z."/>
            <person name="Nyvall Collen P."/>
            <person name="Panaud O."/>
            <person name="Partensky F."/>
            <person name="Poulain J."/>
            <person name="Rensing S.A."/>
            <person name="Rousvoal S."/>
            <person name="Samson G."/>
            <person name="Symeonidi A."/>
            <person name="Weissenbach J."/>
            <person name="Zambounis A."/>
            <person name="Wincker P."/>
            <person name="Boyen C."/>
        </authorList>
    </citation>
    <scope>NUCLEOTIDE SEQUENCE [LARGE SCALE GENOMIC DNA]</scope>
    <source>
        <strain evidence="12">cv. Stackhouse</strain>
    </source>
</reference>
<dbReference type="OMA" id="PMKGPHP"/>
<dbReference type="GO" id="GO:0008081">
    <property type="term" value="F:phosphoric diester hydrolase activity"/>
    <property type="evidence" value="ECO:0007669"/>
    <property type="project" value="TreeGrafter"/>
</dbReference>
<feature type="domain" description="Endonuclease/exonuclease/phosphatase" evidence="10">
    <location>
        <begin position="90"/>
        <end position="346"/>
    </location>
</feature>
<feature type="active site" evidence="5">
    <location>
        <position position="203"/>
    </location>
</feature>
<feature type="site" description="Important for catalytic activity" evidence="7">
    <location>
        <position position="318"/>
    </location>
</feature>
<dbReference type="Gramene" id="CDF37159">
    <property type="protein sequence ID" value="CDF37159"/>
    <property type="gene ID" value="CHC_T00005119001"/>
</dbReference>
<keyword evidence="3" id="KW-0378">Hydrolase</keyword>
<dbReference type="OrthoDB" id="498125at2759"/>
<feature type="site" description="Interaction with DNA substrate" evidence="7">
    <location>
        <position position="346"/>
    </location>
</feature>
<evidence type="ECO:0000256" key="1">
    <source>
        <dbReference type="ARBA" id="ARBA00007092"/>
    </source>
</evidence>
<dbReference type="Gene3D" id="3.60.10.10">
    <property type="entry name" value="Endonuclease/exonuclease/phosphatase"/>
    <property type="match status" value="1"/>
</dbReference>
<dbReference type="InterPro" id="IPR005135">
    <property type="entry name" value="Endo/exonuclease/phosphatase"/>
</dbReference>
<evidence type="ECO:0000313" key="11">
    <source>
        <dbReference type="EMBL" id="CDF37159.1"/>
    </source>
</evidence>
<feature type="compositionally biased region" description="Low complexity" evidence="9">
    <location>
        <begin position="61"/>
        <end position="71"/>
    </location>
</feature>
<evidence type="ECO:0000256" key="8">
    <source>
        <dbReference type="RuleBase" id="RU362131"/>
    </source>
</evidence>
<keyword evidence="2 6" id="KW-0479">Metal-binding</keyword>
<keyword evidence="12" id="KW-1185">Reference proteome</keyword>
<dbReference type="KEGG" id="ccp:CHC_T00005119001"/>
<dbReference type="PROSITE" id="PS00726">
    <property type="entry name" value="AP_NUCLEASE_F1_1"/>
    <property type="match status" value="1"/>
</dbReference>
<dbReference type="STRING" id="2769.R7QGE2"/>
<dbReference type="EMBL" id="HG001818">
    <property type="protein sequence ID" value="CDF37159.1"/>
    <property type="molecule type" value="Genomic_DNA"/>
</dbReference>
<keyword evidence="8" id="KW-0227">DNA damage</keyword>
<comment type="similarity">
    <text evidence="1 8">Belongs to the DNA repair enzymes AP/ExoA family.</text>
</comment>
<dbReference type="AlphaFoldDB" id="R7QGE2"/>
<comment type="cofactor">
    <cofactor evidence="6 8">
        <name>Mg(2+)</name>
        <dbReference type="ChEBI" id="CHEBI:18420"/>
    </cofactor>
    <cofactor evidence="6 8">
        <name>Mn(2+)</name>
        <dbReference type="ChEBI" id="CHEBI:29035"/>
    </cofactor>
    <text evidence="6 8">Probably binds two magnesium or manganese ions per subunit.</text>
</comment>
<accession>R7QGE2</accession>
<dbReference type="CDD" id="cd09087">
    <property type="entry name" value="Ape1-like_AP-endo"/>
    <property type="match status" value="1"/>
</dbReference>
<keyword evidence="4 6" id="KW-0460">Magnesium</keyword>
<sequence>MKSPRKRKRPLSDSQRTTEKIAKRNHRPAKPKDDKKDVDENEVKVGDQAISDAMRNNCAAAAEPENAVENEGAPDRPWGALDDPHKLKVITWNVASCRSMIKNGSLLRYIQQEAPDILCLQETKMTDKAVKEFPEVAAYDVHWNHSEKKGYSGVAILVRRDLDERKKVRVKRVEAGIGLAEADKEGRVLVCYLSSGAAIVNAYVPNSGQKLARLEFRTKEFEAGLRKFLDDLAKEHRVVYCGDLNVAHNEIDIHNSKANRKNAGHTPEEREEFSKLLSSGEGWVDSFRELYPSVPGYTYFSRRFGAKLKNEGKGWRLDYHVIDKASFKSGVVGDVYVRTQVEGSDHYPVVLEYRFGESG</sequence>
<protein>
    <recommendedName>
        <fullName evidence="8">DNA-(apurinic or apyrimidinic site) endonuclease</fullName>
        <ecNumber evidence="8">3.1.-.-</ecNumber>
    </recommendedName>
</protein>
<evidence type="ECO:0000259" key="10">
    <source>
        <dbReference type="Pfam" id="PF03372"/>
    </source>
</evidence>
<keyword evidence="8" id="KW-0234">DNA repair</keyword>
<feature type="binding site" evidence="6">
    <location>
        <position position="245"/>
    </location>
    <ligand>
        <name>Mg(2+)</name>
        <dbReference type="ChEBI" id="CHEBI:18420"/>
        <label>1</label>
    </ligand>
</feature>